<dbReference type="OrthoDB" id="10253954at2759"/>
<organism evidence="3">
    <name type="scientific">Onchocerca ochengi</name>
    <name type="common">Filarial nematode worm</name>
    <dbReference type="NCBI Taxonomy" id="42157"/>
    <lineage>
        <taxon>Eukaryota</taxon>
        <taxon>Metazoa</taxon>
        <taxon>Ecdysozoa</taxon>
        <taxon>Nematoda</taxon>
        <taxon>Chromadorea</taxon>
        <taxon>Rhabditida</taxon>
        <taxon>Spirurina</taxon>
        <taxon>Spiruromorpha</taxon>
        <taxon>Filarioidea</taxon>
        <taxon>Onchocercidae</taxon>
        <taxon>Onchocerca</taxon>
    </lineage>
</organism>
<dbReference type="Proteomes" id="UP000271087">
    <property type="component" value="Unassembled WGS sequence"/>
</dbReference>
<evidence type="ECO:0000313" key="2">
    <source>
        <dbReference type="Proteomes" id="UP000271087"/>
    </source>
</evidence>
<name>A0A182ETP8_ONCOC</name>
<accession>A0A182ETP8</accession>
<dbReference type="EMBL" id="UYRW01008162">
    <property type="protein sequence ID" value="VDM96348.1"/>
    <property type="molecule type" value="Genomic_DNA"/>
</dbReference>
<sequence length="125" mass="14206">MEYTFLVGVRELPPTGKEYWPLEVTVRTDPTGPPFVDVPEFITSNHANTALIRLKCASEEYGPISHYWLIVLPGNFTQIRLDFQTERHLHEPLAVRGAYIAAGIPVHEMQQMQRGDQLFTLGDGR</sequence>
<proteinExistence type="predicted"/>
<dbReference type="AlphaFoldDB" id="A0A182ETP8"/>
<protein>
    <submittedName>
        <fullName evidence="3">FAD-binding FR-type domain-containing protein</fullName>
    </submittedName>
</protein>
<gene>
    <name evidence="1" type="ORF">NOO_LOCUS11525</name>
</gene>
<evidence type="ECO:0000313" key="1">
    <source>
        <dbReference type="EMBL" id="VDM96348.1"/>
    </source>
</evidence>
<dbReference type="STRING" id="42157.A0A182ETP8"/>
<evidence type="ECO:0000313" key="3">
    <source>
        <dbReference type="WBParaSite" id="nOo.2.0.1.t11525-RA"/>
    </source>
</evidence>
<keyword evidence="2" id="KW-1185">Reference proteome</keyword>
<reference evidence="1 2" key="2">
    <citation type="submission" date="2018-08" db="EMBL/GenBank/DDBJ databases">
        <authorList>
            <person name="Laetsch R D."/>
            <person name="Stevens L."/>
            <person name="Kumar S."/>
            <person name="Blaxter L. M."/>
        </authorList>
    </citation>
    <scope>NUCLEOTIDE SEQUENCE [LARGE SCALE GENOMIC DNA]</scope>
</reference>
<reference evidence="3" key="1">
    <citation type="submission" date="2016-06" db="UniProtKB">
        <authorList>
            <consortium name="WormBaseParasite"/>
        </authorList>
    </citation>
    <scope>IDENTIFICATION</scope>
</reference>
<dbReference type="WBParaSite" id="nOo.2.0.1.t11525-RA">
    <property type="protein sequence ID" value="nOo.2.0.1.t11525-RA"/>
    <property type="gene ID" value="nOo.2.0.1.g11525"/>
</dbReference>